<feature type="domain" description="Sas10 C-terminal" evidence="7">
    <location>
        <begin position="551"/>
        <end position="626"/>
    </location>
</feature>
<sequence>MAKKRKGSGRAAPSGPKEFDEKDGNLGPITSYRDVADEEDDFHINRDKVMLDEGPEAKRQRKWAEQDAFLEPSDEEVLGYSDASSEDDEAAGSRLSKSKSNRKATSDSEGSEAEEEDEDAEGWGSSKKDYYNADNIETEVDALEEEAEAKRLQQKKLQSMSEADFGFDENEWLQEAKDDDGDVVTEILKDVEITDDLGPEERLKLLQTRYPEFEFLANEFVELHPVLEDLNNEISATGPRNTVAVIKSRALAAYLGALTMYFAVLTSTAKEENAKSALDPMELRDHAVMDSLLLCREMWSKTKTLQAEDMPFGGLDEDEILSDEATPETDEDEAFERIPSTKKSKKAAKLEAAAAATAKARKARIDANEASLTDLSSLIPTTKTRKSSSSKAKPAIVQDSDSDFGEEETLSSRALAEKAAKKKSLRFYTSQIAQRSNKRNEAGRDAGGDADLPYRERLRDRQNRLNAEAERRGKKLDEYGRGAELGGNSDEEDDADRAAGKKVQDEEDEYYDLVAQTSKAKKAMKEDKHAALVAAEAENSLARVEGEDVGEDGKRAIGYVISKNRGLAPKRKKEVRNPRVKKRMKYEEKMKKLGSMKAIYKGGEERGGYSGEKTGIKAGVVKSVKL</sequence>
<dbReference type="OrthoDB" id="1924577at2759"/>
<feature type="region of interest" description="Disordered" evidence="6">
    <location>
        <begin position="1"/>
        <end position="130"/>
    </location>
</feature>
<dbReference type="RefSeq" id="XP_018126369.1">
    <property type="nucleotide sequence ID" value="XM_018279249.2"/>
</dbReference>
<evidence type="ECO:0000313" key="8">
    <source>
        <dbReference type="EMBL" id="OBT92636.1"/>
    </source>
</evidence>
<evidence type="ECO:0000256" key="4">
    <source>
        <dbReference type="ARBA" id="ARBA00023242"/>
    </source>
</evidence>
<reference evidence="8 9" key="1">
    <citation type="submission" date="2016-03" db="EMBL/GenBank/DDBJ databases">
        <title>Comparative genomics of Pseudogymnoascus destructans, the fungus causing white-nose syndrome of bats.</title>
        <authorList>
            <person name="Palmer J.M."/>
            <person name="Drees K.P."/>
            <person name="Foster J.T."/>
            <person name="Lindner D.L."/>
        </authorList>
    </citation>
    <scope>NUCLEOTIDE SEQUENCE [LARGE SCALE GENOMIC DNA]</scope>
    <source>
        <strain evidence="8 9">UAMH 10579</strain>
    </source>
</reference>
<proteinExistence type="inferred from homology"/>
<dbReference type="STRING" id="342668.A0A1B8G9W9"/>
<keyword evidence="3" id="KW-0597">Phosphoprotein</keyword>
<dbReference type="EMBL" id="KV460264">
    <property type="protein sequence ID" value="OBT92636.1"/>
    <property type="molecule type" value="Genomic_DNA"/>
</dbReference>
<gene>
    <name evidence="8" type="ORF">VE01_09842</name>
</gene>
<dbReference type="PANTHER" id="PTHR13237:SF8">
    <property type="entry name" value="SOMETHING ABOUT SILENCING PROTEIN 10"/>
    <property type="match status" value="1"/>
</dbReference>
<feature type="compositionally biased region" description="Basic and acidic residues" evidence="6">
    <location>
        <begin position="438"/>
        <end position="481"/>
    </location>
</feature>
<dbReference type="GO" id="GO:0032040">
    <property type="term" value="C:small-subunit processome"/>
    <property type="evidence" value="ECO:0007669"/>
    <property type="project" value="TreeGrafter"/>
</dbReference>
<keyword evidence="5" id="KW-0175">Coiled coil</keyword>
<dbReference type="GeneID" id="28843228"/>
<reference evidence="9" key="2">
    <citation type="journal article" date="2018" name="Nat. Commun.">
        <title>Extreme sensitivity to ultraviolet light in the fungal pathogen causing white-nose syndrome of bats.</title>
        <authorList>
            <person name="Palmer J.M."/>
            <person name="Drees K.P."/>
            <person name="Foster J.T."/>
            <person name="Lindner D.L."/>
        </authorList>
    </citation>
    <scope>NUCLEOTIDE SEQUENCE [LARGE SCALE GENOMIC DNA]</scope>
    <source>
        <strain evidence="9">UAMH 10579</strain>
    </source>
</reference>
<feature type="compositionally biased region" description="Basic and acidic residues" evidence="6">
    <location>
        <begin position="42"/>
        <end position="65"/>
    </location>
</feature>
<keyword evidence="9" id="KW-1185">Reference proteome</keyword>
<dbReference type="AlphaFoldDB" id="A0A1B8G9W9"/>
<comment type="similarity">
    <text evidence="2">Belongs to the SAS10 family.</text>
</comment>
<dbReference type="Pfam" id="PF09368">
    <property type="entry name" value="Sas10"/>
    <property type="match status" value="1"/>
</dbReference>
<evidence type="ECO:0000256" key="3">
    <source>
        <dbReference type="ARBA" id="ARBA00022553"/>
    </source>
</evidence>
<dbReference type="InterPro" id="IPR007146">
    <property type="entry name" value="Sas10/Utp3/C1D"/>
</dbReference>
<dbReference type="Pfam" id="PF04000">
    <property type="entry name" value="Sas10_Utp3"/>
    <property type="match status" value="1"/>
</dbReference>
<feature type="coiled-coil region" evidence="5">
    <location>
        <begin position="133"/>
        <end position="160"/>
    </location>
</feature>
<dbReference type="InterPro" id="IPR018972">
    <property type="entry name" value="Sas10_C_dom"/>
</dbReference>
<accession>A0A1B8G9W9</accession>
<name>A0A1B8G9W9_9PEZI</name>
<evidence type="ECO:0000259" key="7">
    <source>
        <dbReference type="Pfam" id="PF09368"/>
    </source>
</evidence>
<evidence type="ECO:0000256" key="5">
    <source>
        <dbReference type="SAM" id="Coils"/>
    </source>
</evidence>
<organism evidence="8 9">
    <name type="scientific">Pseudogymnoascus verrucosus</name>
    <dbReference type="NCBI Taxonomy" id="342668"/>
    <lineage>
        <taxon>Eukaryota</taxon>
        <taxon>Fungi</taxon>
        <taxon>Dikarya</taxon>
        <taxon>Ascomycota</taxon>
        <taxon>Pezizomycotina</taxon>
        <taxon>Leotiomycetes</taxon>
        <taxon>Thelebolales</taxon>
        <taxon>Thelebolaceae</taxon>
        <taxon>Pseudogymnoascus</taxon>
    </lineage>
</organism>
<protein>
    <recommendedName>
        <fullName evidence="7">Sas10 C-terminal domain-containing protein</fullName>
    </recommendedName>
</protein>
<evidence type="ECO:0000256" key="1">
    <source>
        <dbReference type="ARBA" id="ARBA00004123"/>
    </source>
</evidence>
<dbReference type="GO" id="GO:0000462">
    <property type="term" value="P:maturation of SSU-rRNA from tricistronic rRNA transcript (SSU-rRNA, 5.8S rRNA, LSU-rRNA)"/>
    <property type="evidence" value="ECO:0007669"/>
    <property type="project" value="TreeGrafter"/>
</dbReference>
<dbReference type="Proteomes" id="UP000091956">
    <property type="component" value="Unassembled WGS sequence"/>
</dbReference>
<dbReference type="PANTHER" id="PTHR13237">
    <property type="entry name" value="SOMETHING ABOUT SILENCING PROTEIN 10-RELATED"/>
    <property type="match status" value="1"/>
</dbReference>
<feature type="compositionally biased region" description="Acidic residues" evidence="6">
    <location>
        <begin position="400"/>
        <end position="409"/>
    </location>
</feature>
<comment type="subcellular location">
    <subcellularLocation>
        <location evidence="1">Nucleus</location>
    </subcellularLocation>
</comment>
<feature type="region of interest" description="Disordered" evidence="6">
    <location>
        <begin position="381"/>
        <end position="506"/>
    </location>
</feature>
<evidence type="ECO:0000256" key="2">
    <source>
        <dbReference type="ARBA" id="ARBA00010979"/>
    </source>
</evidence>
<feature type="compositionally biased region" description="Acidic residues" evidence="6">
    <location>
        <begin position="109"/>
        <end position="121"/>
    </location>
</feature>
<evidence type="ECO:0000256" key="6">
    <source>
        <dbReference type="SAM" id="MobiDB-lite"/>
    </source>
</evidence>
<keyword evidence="4" id="KW-0539">Nucleus</keyword>
<evidence type="ECO:0000313" key="9">
    <source>
        <dbReference type="Proteomes" id="UP000091956"/>
    </source>
</evidence>